<organism evidence="5 6">
    <name type="scientific">Verruconis gallopava</name>
    <dbReference type="NCBI Taxonomy" id="253628"/>
    <lineage>
        <taxon>Eukaryota</taxon>
        <taxon>Fungi</taxon>
        <taxon>Dikarya</taxon>
        <taxon>Ascomycota</taxon>
        <taxon>Pezizomycotina</taxon>
        <taxon>Dothideomycetes</taxon>
        <taxon>Pleosporomycetidae</taxon>
        <taxon>Venturiales</taxon>
        <taxon>Sympoventuriaceae</taxon>
        <taxon>Verruconis</taxon>
    </lineage>
</organism>
<evidence type="ECO:0000256" key="1">
    <source>
        <dbReference type="ARBA" id="ARBA00005736"/>
    </source>
</evidence>
<dbReference type="OrthoDB" id="408683at2759"/>
<dbReference type="InParanoid" id="A0A0D1Z0W3"/>
<keyword evidence="6" id="KW-1185">Reference proteome</keyword>
<feature type="compositionally biased region" description="Acidic residues" evidence="3">
    <location>
        <begin position="1"/>
        <end position="11"/>
    </location>
</feature>
<dbReference type="EMBL" id="KN847534">
    <property type="protein sequence ID" value="KIW06607.1"/>
    <property type="molecule type" value="Genomic_DNA"/>
</dbReference>
<keyword evidence="2" id="KW-0819">tRNA processing</keyword>
<evidence type="ECO:0000313" key="5">
    <source>
        <dbReference type="EMBL" id="KIW06607.1"/>
    </source>
</evidence>
<sequence length="422" mass="46973">MIAEMAEEDEDNLRGPSLTEDHDPEEEIQDFRFLLAQSQKLPSRGVKDFEPHGTNLQQSTLEASREAMHIALSHKRFHGPDKSRAVYDPDGNGAWVFNPMGVWTKSVGRMIPVPGRVTNLPPDAEGKIREQKLMRMWLLPEEALWLVERGSLDMRYPAEAGQEEDEGLPMSLQGAYAAFIGKESEGGLTLEQFIVYQYLKRCGYNVYRARYNLHNIPRPASSAMTAQGMTPSNSTTCGFWQWLTGTSTSSGNNGAKLGPLVKPGLYRSYNDIFQQLSLIPFHDPKLQAAAQPPDTERSDLAITWHVYKTDPKFKKSAPGPPDFYIIVLPARDTFVPTDAELDALLLQSPYHPPQPQDGLNMKLKRGYRNVIIAIVDSGVLSFIDVSDAGFGCEKLWDREPTKGGKSGGSGKRGRGRHRGAKT</sequence>
<dbReference type="STRING" id="253628.A0A0D1Z0W3"/>
<proteinExistence type="inferred from homology"/>
<feature type="domain" description="tRNA-splicing endonuclease subunit Sen54 N-terminal" evidence="4">
    <location>
        <begin position="71"/>
        <end position="156"/>
    </location>
</feature>
<reference evidence="5 6" key="1">
    <citation type="submission" date="2015-01" db="EMBL/GenBank/DDBJ databases">
        <title>The Genome Sequence of Ochroconis gallopava CBS43764.</title>
        <authorList>
            <consortium name="The Broad Institute Genomics Platform"/>
            <person name="Cuomo C."/>
            <person name="de Hoog S."/>
            <person name="Gorbushina A."/>
            <person name="Stielow B."/>
            <person name="Teixiera M."/>
            <person name="Abouelleil A."/>
            <person name="Chapman S.B."/>
            <person name="Priest M."/>
            <person name="Young S.K."/>
            <person name="Wortman J."/>
            <person name="Nusbaum C."/>
            <person name="Birren B."/>
        </authorList>
    </citation>
    <scope>NUCLEOTIDE SEQUENCE [LARGE SCALE GENOMIC DNA]</scope>
    <source>
        <strain evidence="5 6">CBS 43764</strain>
    </source>
</reference>
<dbReference type="VEuPathDB" id="FungiDB:PV09_02322"/>
<dbReference type="GO" id="GO:0000379">
    <property type="term" value="P:tRNA-type intron splice site recognition and cleavage"/>
    <property type="evidence" value="ECO:0007669"/>
    <property type="project" value="TreeGrafter"/>
</dbReference>
<evidence type="ECO:0000256" key="3">
    <source>
        <dbReference type="SAM" id="MobiDB-lite"/>
    </source>
</evidence>
<dbReference type="RefSeq" id="XP_016216476.1">
    <property type="nucleotide sequence ID" value="XM_016355340.1"/>
</dbReference>
<dbReference type="GO" id="GO:0000214">
    <property type="term" value="C:tRNA-intron endonuclease complex"/>
    <property type="evidence" value="ECO:0007669"/>
    <property type="project" value="TreeGrafter"/>
</dbReference>
<evidence type="ECO:0000256" key="2">
    <source>
        <dbReference type="ARBA" id="ARBA00022694"/>
    </source>
</evidence>
<dbReference type="FunCoup" id="A0A0D1Z0W3">
    <property type="interactions" value="54"/>
</dbReference>
<dbReference type="HOGENOM" id="CLU_028449_2_0_1"/>
<protein>
    <recommendedName>
        <fullName evidence="4">tRNA-splicing endonuclease subunit Sen54 N-terminal domain-containing protein</fullName>
    </recommendedName>
</protein>
<dbReference type="InterPro" id="IPR024336">
    <property type="entry name" value="tRNA_splic_suSen54_N"/>
</dbReference>
<dbReference type="GeneID" id="27310295"/>
<dbReference type="PANTHER" id="PTHR21027">
    <property type="entry name" value="TRNA-SPLICING ENDONUCLEASE SUBUNIT SEN54"/>
    <property type="match status" value="1"/>
</dbReference>
<feature type="region of interest" description="Disordered" evidence="3">
    <location>
        <begin position="1"/>
        <end position="27"/>
    </location>
</feature>
<gene>
    <name evidence="5" type="ORF">PV09_02322</name>
</gene>
<accession>A0A0D1Z0W3</accession>
<name>A0A0D1Z0W3_9PEZI</name>
<feature type="region of interest" description="Disordered" evidence="3">
    <location>
        <begin position="396"/>
        <end position="422"/>
    </location>
</feature>
<feature type="compositionally biased region" description="Basic residues" evidence="3">
    <location>
        <begin position="411"/>
        <end position="422"/>
    </location>
</feature>
<dbReference type="PANTHER" id="PTHR21027:SF1">
    <property type="entry name" value="TRNA-SPLICING ENDONUCLEASE SUBUNIT SEN54"/>
    <property type="match status" value="1"/>
</dbReference>
<dbReference type="AlphaFoldDB" id="A0A0D1Z0W3"/>
<evidence type="ECO:0000259" key="4">
    <source>
        <dbReference type="Pfam" id="PF12928"/>
    </source>
</evidence>
<evidence type="ECO:0000313" key="6">
    <source>
        <dbReference type="Proteomes" id="UP000053259"/>
    </source>
</evidence>
<dbReference type="InterPro" id="IPR024337">
    <property type="entry name" value="tRNA_splic_suSen54"/>
</dbReference>
<dbReference type="Proteomes" id="UP000053259">
    <property type="component" value="Unassembled WGS sequence"/>
</dbReference>
<comment type="similarity">
    <text evidence="1">Belongs to the SEN54 family.</text>
</comment>
<dbReference type="Pfam" id="PF12928">
    <property type="entry name" value="tRNA_int_end_N2"/>
    <property type="match status" value="1"/>
</dbReference>